<evidence type="ECO:0008006" key="4">
    <source>
        <dbReference type="Google" id="ProtNLM"/>
    </source>
</evidence>
<gene>
    <name evidence="2" type="ORF">METHB2_100040</name>
</gene>
<comment type="similarity">
    <text evidence="1">Belongs to the UPF0149 family.</text>
</comment>
<dbReference type="Proteomes" id="UP000494216">
    <property type="component" value="Unassembled WGS sequence"/>
</dbReference>
<dbReference type="EMBL" id="CADCXN010000002">
    <property type="protein sequence ID" value="CAA9889399.1"/>
    <property type="molecule type" value="Genomic_DNA"/>
</dbReference>
<evidence type="ECO:0000256" key="1">
    <source>
        <dbReference type="ARBA" id="ARBA00038308"/>
    </source>
</evidence>
<organism evidence="2 3">
    <name type="scientific">Candidatus Methylobacter favarea</name>
    <dbReference type="NCBI Taxonomy" id="2707345"/>
    <lineage>
        <taxon>Bacteria</taxon>
        <taxon>Pseudomonadati</taxon>
        <taxon>Pseudomonadota</taxon>
        <taxon>Gammaproteobacteria</taxon>
        <taxon>Methylococcales</taxon>
        <taxon>Methylococcaceae</taxon>
        <taxon>Methylobacter</taxon>
    </lineage>
</organism>
<dbReference type="RefSeq" id="WP_174624424.1">
    <property type="nucleotide sequence ID" value="NZ_CADCXN010000002.1"/>
</dbReference>
<evidence type="ECO:0000313" key="3">
    <source>
        <dbReference type="Proteomes" id="UP000494216"/>
    </source>
</evidence>
<accession>A0A8S0WGV5</accession>
<dbReference type="Pfam" id="PF03695">
    <property type="entry name" value="UPF0149"/>
    <property type="match status" value="1"/>
</dbReference>
<name>A0A8S0WGV5_9GAMM</name>
<reference evidence="2 3" key="1">
    <citation type="submission" date="2020-02" db="EMBL/GenBank/DDBJ databases">
        <authorList>
            <person name="Hogendoorn C."/>
        </authorList>
    </citation>
    <scope>NUCLEOTIDE SEQUENCE [LARGE SCALE GENOMIC DNA]</scope>
    <source>
        <strain evidence="2">METHB21</strain>
    </source>
</reference>
<comment type="caution">
    <text evidence="2">The sequence shown here is derived from an EMBL/GenBank/DDBJ whole genome shotgun (WGS) entry which is preliminary data.</text>
</comment>
<dbReference type="InterPro" id="IPR036255">
    <property type="entry name" value="YgfB-like_sf"/>
</dbReference>
<proteinExistence type="inferred from homology"/>
<dbReference type="GO" id="GO:0005829">
    <property type="term" value="C:cytosol"/>
    <property type="evidence" value="ECO:0007669"/>
    <property type="project" value="TreeGrafter"/>
</dbReference>
<sequence length="173" mass="19164">MAYQVINALFKKSNAEISAAEAHGVATGILCVNAYADSARWLAELFSNGAPVINEEQGLLIRLFEETRRLLDSEEFEFDLFLPEDEVSLSGQIIALKDWCQGFLFGVGSVYTATEWPGDSAEIMKDIAEFTKLDVEAEGEEDESAFMEVTEYLRSAVLLLREDLSDNPGSTVH</sequence>
<evidence type="ECO:0000313" key="2">
    <source>
        <dbReference type="EMBL" id="CAA9889399.1"/>
    </source>
</evidence>
<dbReference type="Gene3D" id="1.20.120.740">
    <property type="entry name" value="YgfB uncharacterised protein family UPF0149, PF03695"/>
    <property type="match status" value="1"/>
</dbReference>
<dbReference type="PANTHER" id="PTHR37528">
    <property type="entry name" value="UPF0149 PROTEIN YGFB"/>
    <property type="match status" value="1"/>
</dbReference>
<keyword evidence="3" id="KW-1185">Reference proteome</keyword>
<dbReference type="AlphaFoldDB" id="A0A8S0WGV5"/>
<protein>
    <recommendedName>
        <fullName evidence="4">YecA family protein</fullName>
    </recommendedName>
</protein>
<dbReference type="SUPFAM" id="SSF101327">
    <property type="entry name" value="YgfB-like"/>
    <property type="match status" value="1"/>
</dbReference>
<dbReference type="InterPro" id="IPR011978">
    <property type="entry name" value="YgfB-like"/>
</dbReference>
<dbReference type="PANTHER" id="PTHR37528:SF1">
    <property type="entry name" value="UPF0149 PROTEIN YGFB"/>
    <property type="match status" value="1"/>
</dbReference>